<evidence type="ECO:0000313" key="2">
    <source>
        <dbReference type="EMBL" id="JAH43151.1"/>
    </source>
</evidence>
<reference evidence="2" key="2">
    <citation type="journal article" date="2015" name="Fish Shellfish Immunol.">
        <title>Early steps in the European eel (Anguilla anguilla)-Vibrio vulnificus interaction in the gills: Role of the RtxA13 toxin.</title>
        <authorList>
            <person name="Callol A."/>
            <person name="Pajuelo D."/>
            <person name="Ebbesson L."/>
            <person name="Teles M."/>
            <person name="MacKenzie S."/>
            <person name="Amaro C."/>
        </authorList>
    </citation>
    <scope>NUCLEOTIDE SEQUENCE</scope>
</reference>
<feature type="region of interest" description="Disordered" evidence="1">
    <location>
        <begin position="26"/>
        <end position="73"/>
    </location>
</feature>
<evidence type="ECO:0000256" key="1">
    <source>
        <dbReference type="SAM" id="MobiDB-lite"/>
    </source>
</evidence>
<proteinExistence type="predicted"/>
<dbReference type="AlphaFoldDB" id="A0A0E9SPB3"/>
<accession>A0A0E9SPB3</accession>
<feature type="compositionally biased region" description="Basic and acidic residues" evidence="1">
    <location>
        <begin position="49"/>
        <end position="63"/>
    </location>
</feature>
<reference evidence="2" key="1">
    <citation type="submission" date="2014-11" db="EMBL/GenBank/DDBJ databases">
        <authorList>
            <person name="Amaro Gonzalez C."/>
        </authorList>
    </citation>
    <scope>NUCLEOTIDE SEQUENCE</scope>
</reference>
<dbReference type="EMBL" id="GBXM01065426">
    <property type="protein sequence ID" value="JAH43151.1"/>
    <property type="molecule type" value="Transcribed_RNA"/>
</dbReference>
<protein>
    <submittedName>
        <fullName evidence="2">Uncharacterized protein</fullName>
    </submittedName>
</protein>
<name>A0A0E9SPB3_ANGAN</name>
<sequence>MGCETLCTKQSFLTSKFKALNDITEMTSQRVARRPGRPAHTGGPSSRKGHSDTAADRATERRSRNQRYYVDSC</sequence>
<organism evidence="2">
    <name type="scientific">Anguilla anguilla</name>
    <name type="common">European freshwater eel</name>
    <name type="synonym">Muraena anguilla</name>
    <dbReference type="NCBI Taxonomy" id="7936"/>
    <lineage>
        <taxon>Eukaryota</taxon>
        <taxon>Metazoa</taxon>
        <taxon>Chordata</taxon>
        <taxon>Craniata</taxon>
        <taxon>Vertebrata</taxon>
        <taxon>Euteleostomi</taxon>
        <taxon>Actinopterygii</taxon>
        <taxon>Neopterygii</taxon>
        <taxon>Teleostei</taxon>
        <taxon>Anguilliformes</taxon>
        <taxon>Anguillidae</taxon>
        <taxon>Anguilla</taxon>
    </lineage>
</organism>